<dbReference type="Proteomes" id="UP001074726">
    <property type="component" value="Unassembled WGS sequence"/>
</dbReference>
<feature type="region of interest" description="Disordered" evidence="1">
    <location>
        <begin position="152"/>
        <end position="198"/>
    </location>
</feature>
<proteinExistence type="predicted"/>
<accession>A0ABT4CDU1</accession>
<dbReference type="InterPro" id="IPR012341">
    <property type="entry name" value="6hp_glycosidase-like_sf"/>
</dbReference>
<reference evidence="4" key="1">
    <citation type="submission" date="2022-08" db="EMBL/GenBank/DDBJ databases">
        <title>Genome sequencing of Nocardioides sp. STR2.</title>
        <authorList>
            <person name="So Y."/>
        </authorList>
    </citation>
    <scope>NUCLEOTIDE SEQUENCE</scope>
    <source>
        <strain evidence="4">STR2</strain>
    </source>
</reference>
<dbReference type="EMBL" id="JAPPUX010000003">
    <property type="protein sequence ID" value="MCY4727133.1"/>
    <property type="molecule type" value="Genomic_DNA"/>
</dbReference>
<dbReference type="InterPro" id="IPR008928">
    <property type="entry name" value="6-hairpin_glycosidase_sf"/>
</dbReference>
<dbReference type="Gene3D" id="1.50.10.10">
    <property type="match status" value="1"/>
</dbReference>
<dbReference type="InterPro" id="IPR032856">
    <property type="entry name" value="GDE_N_bis"/>
</dbReference>
<evidence type="ECO:0000259" key="3">
    <source>
        <dbReference type="Pfam" id="PF22422"/>
    </source>
</evidence>
<evidence type="ECO:0000313" key="5">
    <source>
        <dbReference type="Proteomes" id="UP001074726"/>
    </source>
</evidence>
<feature type="domain" description="Putative glycogen debranching enzyme N-terminal" evidence="2">
    <location>
        <begin position="23"/>
        <end position="216"/>
    </location>
</feature>
<keyword evidence="5" id="KW-1185">Reference proteome</keyword>
<comment type="caution">
    <text evidence="4">The sequence shown here is derived from an EMBL/GenBank/DDBJ whole genome shotgun (WGS) entry which is preliminary data.</text>
</comment>
<gene>
    <name evidence="4" type="ORF">NYO98_12670</name>
</gene>
<evidence type="ECO:0000259" key="2">
    <source>
        <dbReference type="Pfam" id="PF14742"/>
    </source>
</evidence>
<dbReference type="RefSeq" id="WP_268112092.1">
    <property type="nucleotide sequence ID" value="NZ_JAPPUX010000003.1"/>
</dbReference>
<dbReference type="Pfam" id="PF22422">
    <property type="entry name" value="MGH1-like_GH"/>
    <property type="match status" value="1"/>
</dbReference>
<sequence>MSELHLSADAVPVGGRHDLVTVDGRSFSISDEGGDMVAATHGLVYDDLRHLSRFRLDVVGGRTELLAASTPTPMSAVVVSRVVTDVEQAPGGAGDARRDVAEVLAVRRRWLSGGLVEELTLSNPHPSPVVVRLELEVAADFAHVFDVKGGVTSRRHGRATRTADGWLLESPEDQDPGTGDSTEVVLSPEPDDSDPSRATATWDLRIDGRKDVTLRVEVRPVSAGVRARIEPAALGGTAIRQLDAWRSGVPSVTSLDARLPTAVDQALADLAALRIVDEAHPDRAVVAAGAPWFMTLFGRDSLLTSWMTLPFDASLAGGVLASLADLQGTADDPASEEQPGRIIHELRRHGGSGPFSSRSRYYGTVDATPLFVGLVAEAWRWRALDEVALARLAPAVGRAVDWTLGAGDSDGDGFVDYLRRDPRGLENQGWKDSWDGINRADGTFPRGPLALVEVQGYAYSALRGAAEIAGHVDIGHHADELLREAEALKDRFNDTFWDRRGHFVVGLDGDGRPVDALTSNPGHALWCGIADEDKARTCVETLVGAELWTGWGLRTLATTMGAYDPLSYHNGSVWPHDTAICIAGAARYGCWDAVDLLVDGALEAASRFDGRPPELFAGVSRADVPVPVAYPSSCSPQAWASASVLLNVRSMLGLQPTADRSGLELARTDLGAVPDLLLQRLDFGGRKVSVRVEDGRGDVLMD</sequence>
<evidence type="ECO:0000313" key="4">
    <source>
        <dbReference type="EMBL" id="MCY4727133.1"/>
    </source>
</evidence>
<organism evidence="4 5">
    <name type="scientific">Nocardioides pini</name>
    <dbReference type="NCBI Taxonomy" id="2975053"/>
    <lineage>
        <taxon>Bacteria</taxon>
        <taxon>Bacillati</taxon>
        <taxon>Actinomycetota</taxon>
        <taxon>Actinomycetes</taxon>
        <taxon>Propionibacteriales</taxon>
        <taxon>Nocardioidaceae</taxon>
        <taxon>Nocardioides</taxon>
    </lineage>
</organism>
<dbReference type="InterPro" id="IPR054491">
    <property type="entry name" value="MGH1-like_GH"/>
</dbReference>
<protein>
    <submittedName>
        <fullName evidence="4">Amylo-alpha-1,6-glucosidase</fullName>
    </submittedName>
</protein>
<name>A0ABT4CDU1_9ACTN</name>
<feature type="domain" description="Mannosylglycerate hydrolase MGH1-like glycoside hydrolase" evidence="3">
    <location>
        <begin position="447"/>
        <end position="604"/>
    </location>
</feature>
<dbReference type="SUPFAM" id="SSF48208">
    <property type="entry name" value="Six-hairpin glycosidases"/>
    <property type="match status" value="1"/>
</dbReference>
<evidence type="ECO:0000256" key="1">
    <source>
        <dbReference type="SAM" id="MobiDB-lite"/>
    </source>
</evidence>
<dbReference type="Pfam" id="PF14742">
    <property type="entry name" value="GDE_N_bis"/>
    <property type="match status" value="1"/>
</dbReference>